<accession>A0A6G1G8J4</accession>
<evidence type="ECO:0000256" key="4">
    <source>
        <dbReference type="ARBA" id="ARBA00023242"/>
    </source>
</evidence>
<evidence type="ECO:0000313" key="9">
    <source>
        <dbReference type="RefSeq" id="XP_033535851.1"/>
    </source>
</evidence>
<feature type="compositionally biased region" description="Polar residues" evidence="5">
    <location>
        <begin position="666"/>
        <end position="675"/>
    </location>
</feature>
<dbReference type="AlphaFoldDB" id="A0A6G1G8J4"/>
<dbReference type="GO" id="GO:0006351">
    <property type="term" value="P:DNA-templated transcription"/>
    <property type="evidence" value="ECO:0007669"/>
    <property type="project" value="InterPro"/>
</dbReference>
<dbReference type="PROSITE" id="PS50048">
    <property type="entry name" value="ZN2_CY6_FUNGAL_2"/>
    <property type="match status" value="1"/>
</dbReference>
<evidence type="ECO:0000256" key="2">
    <source>
        <dbReference type="ARBA" id="ARBA00023015"/>
    </source>
</evidence>
<dbReference type="Proteomes" id="UP000504638">
    <property type="component" value="Unplaced"/>
</dbReference>
<dbReference type="Pfam" id="PF04082">
    <property type="entry name" value="Fungal_trans"/>
    <property type="match status" value="1"/>
</dbReference>
<dbReference type="CDD" id="cd00067">
    <property type="entry name" value="GAL4"/>
    <property type="match status" value="1"/>
</dbReference>
<evidence type="ECO:0000313" key="7">
    <source>
        <dbReference type="EMBL" id="KAF1814220.1"/>
    </source>
</evidence>
<evidence type="ECO:0000256" key="3">
    <source>
        <dbReference type="ARBA" id="ARBA00023163"/>
    </source>
</evidence>
<keyword evidence="3" id="KW-0804">Transcription</keyword>
<dbReference type="PANTHER" id="PTHR47424:SF5">
    <property type="entry name" value="ZN(II)2CYS6 TRANSCRIPTION FACTOR (EUROFUNG)"/>
    <property type="match status" value="1"/>
</dbReference>
<dbReference type="Gene3D" id="4.10.240.10">
    <property type="entry name" value="Zn(2)-C6 fungal-type DNA-binding domain"/>
    <property type="match status" value="1"/>
</dbReference>
<evidence type="ECO:0000256" key="5">
    <source>
        <dbReference type="SAM" id="MobiDB-lite"/>
    </source>
</evidence>
<name>A0A6G1G8J4_9PEZI</name>
<dbReference type="PROSITE" id="PS00463">
    <property type="entry name" value="ZN2_CY6_FUNGAL_1"/>
    <property type="match status" value="1"/>
</dbReference>
<dbReference type="EMBL" id="ML975153">
    <property type="protein sequence ID" value="KAF1814220.1"/>
    <property type="molecule type" value="Genomic_DNA"/>
</dbReference>
<dbReference type="InterPro" id="IPR007219">
    <property type="entry name" value="XnlR_reg_dom"/>
</dbReference>
<keyword evidence="1" id="KW-0479">Metal-binding</keyword>
<dbReference type="InterPro" id="IPR036864">
    <property type="entry name" value="Zn2-C6_fun-type_DNA-bd_sf"/>
</dbReference>
<reference evidence="9" key="3">
    <citation type="submission" date="2025-04" db="UniProtKB">
        <authorList>
            <consortium name="RefSeq"/>
        </authorList>
    </citation>
    <scope>IDENTIFICATION</scope>
    <source>
        <strain evidence="9">CBS 781.70</strain>
    </source>
</reference>
<evidence type="ECO:0000313" key="8">
    <source>
        <dbReference type="Proteomes" id="UP000504638"/>
    </source>
</evidence>
<evidence type="ECO:0000256" key="1">
    <source>
        <dbReference type="ARBA" id="ARBA00022723"/>
    </source>
</evidence>
<dbReference type="Pfam" id="PF00172">
    <property type="entry name" value="Zn_clus"/>
    <property type="match status" value="1"/>
</dbReference>
<dbReference type="GO" id="GO:0000981">
    <property type="term" value="F:DNA-binding transcription factor activity, RNA polymerase II-specific"/>
    <property type="evidence" value="ECO:0007669"/>
    <property type="project" value="InterPro"/>
</dbReference>
<dbReference type="GO" id="GO:0000435">
    <property type="term" value="P:positive regulation of transcription from RNA polymerase II promoter by galactose"/>
    <property type="evidence" value="ECO:0007669"/>
    <property type="project" value="TreeGrafter"/>
</dbReference>
<keyword evidence="4" id="KW-0539">Nucleus</keyword>
<keyword evidence="2" id="KW-0805">Transcription regulation</keyword>
<dbReference type="SUPFAM" id="SSF57701">
    <property type="entry name" value="Zn2/Cys6 DNA-binding domain"/>
    <property type="match status" value="1"/>
</dbReference>
<reference evidence="7 9" key="1">
    <citation type="submission" date="2020-01" db="EMBL/GenBank/DDBJ databases">
        <authorList>
            <consortium name="DOE Joint Genome Institute"/>
            <person name="Haridas S."/>
            <person name="Albert R."/>
            <person name="Binder M."/>
            <person name="Bloem J."/>
            <person name="Labutti K."/>
            <person name="Salamov A."/>
            <person name="Andreopoulos B."/>
            <person name="Baker S.E."/>
            <person name="Barry K."/>
            <person name="Bills G."/>
            <person name="Bluhm B.H."/>
            <person name="Cannon C."/>
            <person name="Castanera R."/>
            <person name="Culley D.E."/>
            <person name="Daum C."/>
            <person name="Ezra D."/>
            <person name="Gonzalez J.B."/>
            <person name="Henrissat B."/>
            <person name="Kuo A."/>
            <person name="Liang C."/>
            <person name="Lipzen A."/>
            <person name="Lutzoni F."/>
            <person name="Magnuson J."/>
            <person name="Mondo S."/>
            <person name="Nolan M."/>
            <person name="Ohm R."/>
            <person name="Pangilinan J."/>
            <person name="Park H.-J."/>
            <person name="Ramirez L."/>
            <person name="Alfaro M."/>
            <person name="Sun H."/>
            <person name="Tritt A."/>
            <person name="Yoshinaga Y."/>
            <person name="Zwiers L.-H."/>
            <person name="Turgeon B.G."/>
            <person name="Goodwin S.B."/>
            <person name="Spatafora J.W."/>
            <person name="Crous P.W."/>
            <person name="Grigoriev I.V."/>
        </authorList>
    </citation>
    <scope>NUCLEOTIDE SEQUENCE</scope>
    <source>
        <strain evidence="7 9">CBS 781.70</strain>
    </source>
</reference>
<feature type="compositionally biased region" description="Basic and acidic residues" evidence="5">
    <location>
        <begin position="11"/>
        <end position="23"/>
    </location>
</feature>
<dbReference type="GO" id="GO:0005634">
    <property type="term" value="C:nucleus"/>
    <property type="evidence" value="ECO:0007669"/>
    <property type="project" value="TreeGrafter"/>
</dbReference>
<feature type="region of interest" description="Disordered" evidence="5">
    <location>
        <begin position="712"/>
        <end position="734"/>
    </location>
</feature>
<evidence type="ECO:0000259" key="6">
    <source>
        <dbReference type="PROSITE" id="PS50048"/>
    </source>
</evidence>
<gene>
    <name evidence="7 9" type="ORF">P152DRAFT_506163</name>
</gene>
<proteinExistence type="predicted"/>
<dbReference type="RefSeq" id="XP_033535851.1">
    <property type="nucleotide sequence ID" value="XM_033682466.1"/>
</dbReference>
<feature type="region of interest" description="Disordered" evidence="5">
    <location>
        <begin position="126"/>
        <end position="158"/>
    </location>
</feature>
<dbReference type="OrthoDB" id="3971593at2759"/>
<keyword evidence="8" id="KW-1185">Reference proteome</keyword>
<feature type="region of interest" description="Disordered" evidence="5">
    <location>
        <begin position="1"/>
        <end position="32"/>
    </location>
</feature>
<feature type="region of interest" description="Disordered" evidence="5">
    <location>
        <begin position="182"/>
        <end position="207"/>
    </location>
</feature>
<organism evidence="7">
    <name type="scientific">Eremomyces bilateralis CBS 781.70</name>
    <dbReference type="NCBI Taxonomy" id="1392243"/>
    <lineage>
        <taxon>Eukaryota</taxon>
        <taxon>Fungi</taxon>
        <taxon>Dikarya</taxon>
        <taxon>Ascomycota</taxon>
        <taxon>Pezizomycotina</taxon>
        <taxon>Dothideomycetes</taxon>
        <taxon>Dothideomycetes incertae sedis</taxon>
        <taxon>Eremomycetales</taxon>
        <taxon>Eremomycetaceae</taxon>
        <taxon>Eremomyces</taxon>
    </lineage>
</organism>
<reference evidence="9" key="2">
    <citation type="submission" date="2020-04" db="EMBL/GenBank/DDBJ databases">
        <authorList>
            <consortium name="NCBI Genome Project"/>
        </authorList>
    </citation>
    <scope>NUCLEOTIDE SEQUENCE</scope>
    <source>
        <strain evidence="9">CBS 781.70</strain>
    </source>
</reference>
<protein>
    <recommendedName>
        <fullName evidence="6">Zn(2)-C6 fungal-type domain-containing protein</fullName>
    </recommendedName>
</protein>
<feature type="region of interest" description="Disordered" evidence="5">
    <location>
        <begin position="666"/>
        <end position="695"/>
    </location>
</feature>
<dbReference type="GeneID" id="54423036"/>
<feature type="compositionally biased region" description="Pro residues" evidence="5">
    <location>
        <begin position="136"/>
        <end position="148"/>
    </location>
</feature>
<sequence>MEDPEPFSPGSEDRHSGSKRKADSSGQQQRAKRNRYISIACNECKRRKIKCDGKTPCQRCGNLSLDCVYAPNCCTNFKDTEDFKRMQTNIDTLQQQVNTLFTNLTSLRDSVETSFNTLATNPVFSQPVDQRALPLPSLPSPSPNPPPSHKQRFRGPTSSAYNLGVANSSLQGMGIGASDEALEEAGITQDETPRASPHPRHAKSAMPMGKDPLWLLTREEAVRLVRVWQEEIGVMYPVLDVTQTLQHANNVYQFLEAAVKTGFSTTGWTGPDALVDPETILLKVVLATTLMLDSSGKSDIGKKLYDSIACYIEEQLTSSASLHNVRMLAVAAMYHFHRDDECLAWRIVGVAVRLCFELGLHRTETYHKQMTTYPERAVATRVFWSMYVLDKRWSFGCGLPFAMQDFDVDPRVLQPDGPPYLLAMIDYSRIGSKIWRSITNWDGAKATFNEREMGYLDYEILEWHRSLPESLKYLPPAAIPQSDRYSRVSRRLRIILLLRRNQMRILIYRPILHNTASIKDNIRHADTVVDIAKESLRILTEMSQKTELYSNGKVLFNYFLISAVAVLILAVCHAPQQYTSQVRDEFNMAVDLIRGFSANSGASKRLWKTLRNVKEASPKLGLNLSSRSGAGNQASDPHSDAAVAMAGLAGHPMNHASMLSTNLGMASQASSNSGMGNAVGANGMENSPNGMANDLTDLFEAAGGYSGLAQNGEFSSMVQPPGEMGQPQGTTLDRPGFMFGQEEEDLSNILRDLF</sequence>
<dbReference type="CDD" id="cd12148">
    <property type="entry name" value="fungal_TF_MHR"/>
    <property type="match status" value="1"/>
</dbReference>
<dbReference type="GO" id="GO:0008270">
    <property type="term" value="F:zinc ion binding"/>
    <property type="evidence" value="ECO:0007669"/>
    <property type="project" value="InterPro"/>
</dbReference>
<dbReference type="SMART" id="SM00066">
    <property type="entry name" value="GAL4"/>
    <property type="match status" value="1"/>
</dbReference>
<dbReference type="SMART" id="SM00906">
    <property type="entry name" value="Fungal_trans"/>
    <property type="match status" value="1"/>
</dbReference>
<dbReference type="InterPro" id="IPR001138">
    <property type="entry name" value="Zn2Cys6_DnaBD"/>
</dbReference>
<dbReference type="InterPro" id="IPR051127">
    <property type="entry name" value="Fungal_SecMet_Regulators"/>
</dbReference>
<dbReference type="GO" id="GO:0000978">
    <property type="term" value="F:RNA polymerase II cis-regulatory region sequence-specific DNA binding"/>
    <property type="evidence" value="ECO:0007669"/>
    <property type="project" value="TreeGrafter"/>
</dbReference>
<feature type="domain" description="Zn(2)-C6 fungal-type" evidence="6">
    <location>
        <begin position="40"/>
        <end position="69"/>
    </location>
</feature>
<dbReference type="PANTHER" id="PTHR47424">
    <property type="entry name" value="REGULATORY PROTEIN GAL4"/>
    <property type="match status" value="1"/>
</dbReference>